<dbReference type="InterPro" id="IPR029028">
    <property type="entry name" value="Alpha/beta_knot_MTases"/>
</dbReference>
<evidence type="ECO:0000259" key="12">
    <source>
        <dbReference type="Pfam" id="PF20260"/>
    </source>
</evidence>
<evidence type="ECO:0000256" key="4">
    <source>
        <dbReference type="ARBA" id="ARBA00022552"/>
    </source>
</evidence>
<dbReference type="CDD" id="cd18084">
    <property type="entry name" value="RsmE-like"/>
    <property type="match status" value="1"/>
</dbReference>
<feature type="domain" description="Ribosomal RNA small subunit methyltransferase E PUA-like" evidence="12">
    <location>
        <begin position="19"/>
        <end position="65"/>
    </location>
</feature>
<dbReference type="Gene3D" id="3.40.1280.10">
    <property type="match status" value="1"/>
</dbReference>
<dbReference type="EC" id="2.1.1.193" evidence="10"/>
<dbReference type="GO" id="GO:0070475">
    <property type="term" value="P:rRNA base methylation"/>
    <property type="evidence" value="ECO:0007669"/>
    <property type="project" value="TreeGrafter"/>
</dbReference>
<evidence type="ECO:0000313" key="14">
    <source>
        <dbReference type="Proteomes" id="UP000002221"/>
    </source>
</evidence>
<keyword evidence="6 10" id="KW-0808">Transferase</keyword>
<dbReference type="InterPro" id="IPR015947">
    <property type="entry name" value="PUA-like_sf"/>
</dbReference>
<dbReference type="SUPFAM" id="SSF88697">
    <property type="entry name" value="PUA domain-like"/>
    <property type="match status" value="1"/>
</dbReference>
<protein>
    <recommendedName>
        <fullName evidence="10">Ribosomal RNA small subunit methyltransferase E</fullName>
        <ecNumber evidence="10">2.1.1.193</ecNumber>
    </recommendedName>
</protein>
<name>D0MK96_RHOM4</name>
<dbReference type="eggNOG" id="COG1385">
    <property type="taxonomic scope" value="Bacteria"/>
</dbReference>
<proteinExistence type="inferred from homology"/>
<evidence type="ECO:0000256" key="3">
    <source>
        <dbReference type="ARBA" id="ARBA00022490"/>
    </source>
</evidence>
<dbReference type="Proteomes" id="UP000002221">
    <property type="component" value="Chromosome"/>
</dbReference>
<accession>D0MK96</accession>
<evidence type="ECO:0000259" key="11">
    <source>
        <dbReference type="Pfam" id="PF04452"/>
    </source>
</evidence>
<dbReference type="PIRSF" id="PIRSF015601">
    <property type="entry name" value="MTase_slr0722"/>
    <property type="match status" value="1"/>
</dbReference>
<comment type="function">
    <text evidence="8 10">Specifically methylates the N3 position of the uracil ring of uridine 1498 (m3U1498) in 16S rRNA. Acts on the fully assembled 30S ribosomal subunit.</text>
</comment>
<dbReference type="RefSeq" id="WP_012844419.1">
    <property type="nucleotide sequence ID" value="NC_013501.1"/>
</dbReference>
<dbReference type="InterPro" id="IPR029026">
    <property type="entry name" value="tRNA_m1G_MTases_N"/>
</dbReference>
<dbReference type="GO" id="GO:0005737">
    <property type="term" value="C:cytoplasm"/>
    <property type="evidence" value="ECO:0007669"/>
    <property type="project" value="UniProtKB-SubCell"/>
</dbReference>
<evidence type="ECO:0000256" key="9">
    <source>
        <dbReference type="ARBA" id="ARBA00047944"/>
    </source>
</evidence>
<dbReference type="NCBIfam" id="TIGR00046">
    <property type="entry name" value="RsmE family RNA methyltransferase"/>
    <property type="match status" value="1"/>
</dbReference>
<evidence type="ECO:0000256" key="2">
    <source>
        <dbReference type="ARBA" id="ARBA00005528"/>
    </source>
</evidence>
<evidence type="ECO:0000256" key="5">
    <source>
        <dbReference type="ARBA" id="ARBA00022603"/>
    </source>
</evidence>
<dbReference type="Pfam" id="PF04452">
    <property type="entry name" value="Methyltrans_RNA"/>
    <property type="match status" value="1"/>
</dbReference>
<evidence type="ECO:0000256" key="7">
    <source>
        <dbReference type="ARBA" id="ARBA00022691"/>
    </source>
</evidence>
<feature type="domain" description="Ribosomal RNA small subunit methyltransferase E methyltransferase" evidence="11">
    <location>
        <begin position="74"/>
        <end position="232"/>
    </location>
</feature>
<dbReference type="Pfam" id="PF20260">
    <property type="entry name" value="PUA_4"/>
    <property type="match status" value="1"/>
</dbReference>
<keyword evidence="14" id="KW-1185">Reference proteome</keyword>
<dbReference type="OrthoDB" id="9815641at2"/>
<dbReference type="KEGG" id="rmr:Rmar_1925"/>
<dbReference type="GO" id="GO:0070042">
    <property type="term" value="F:rRNA (uridine-N3-)-methyltransferase activity"/>
    <property type="evidence" value="ECO:0007669"/>
    <property type="project" value="TreeGrafter"/>
</dbReference>
<evidence type="ECO:0000256" key="8">
    <source>
        <dbReference type="ARBA" id="ARBA00025699"/>
    </source>
</evidence>
<dbReference type="PANTHER" id="PTHR30027">
    <property type="entry name" value="RIBOSOMAL RNA SMALL SUBUNIT METHYLTRANSFERASE E"/>
    <property type="match status" value="1"/>
</dbReference>
<evidence type="ECO:0000256" key="1">
    <source>
        <dbReference type="ARBA" id="ARBA00004496"/>
    </source>
</evidence>
<gene>
    <name evidence="13" type="ordered locus">Rmar_1925</name>
</gene>
<keyword evidence="4 10" id="KW-0698">rRNA processing</keyword>
<dbReference type="AlphaFoldDB" id="D0MK96"/>
<dbReference type="HOGENOM" id="CLU_067442_4_1_10"/>
<dbReference type="STRING" id="518766.Rmar_1925"/>
<dbReference type="InterPro" id="IPR006700">
    <property type="entry name" value="RsmE"/>
</dbReference>
<evidence type="ECO:0000313" key="13">
    <source>
        <dbReference type="EMBL" id="ACY48808.1"/>
    </source>
</evidence>
<evidence type="ECO:0000256" key="10">
    <source>
        <dbReference type="PIRNR" id="PIRNR015601"/>
    </source>
</evidence>
<sequence>MTTTFYAPPEAFRDGWVRLPDDEAHHAVRVLRHRPGDEVIVVDGVGGWHRLRLELVDRQGVQGRVLETRRDVGEPPYRLTIGLALLKQTARFETFLEKAVELGVAAIVPLLTARTERTHFRPERARRLLIAAMKQCGRSRLPLLHAPRPFAEVLHDPAALRLLCHEQPDRPRHPIHELLRRPVGDALVLVGPEGGFTSDEVLQAEAAGFQTVSLGARRLRAETAALVAASAFLICQDHR</sequence>
<dbReference type="PANTHER" id="PTHR30027:SF3">
    <property type="entry name" value="16S RRNA (URACIL(1498)-N(3))-METHYLTRANSFERASE"/>
    <property type="match status" value="1"/>
</dbReference>
<organism evidence="13 14">
    <name type="scientific">Rhodothermus marinus (strain ATCC 43812 / DSM 4252 / R-10)</name>
    <name type="common">Rhodothermus obamensis</name>
    <dbReference type="NCBI Taxonomy" id="518766"/>
    <lineage>
        <taxon>Bacteria</taxon>
        <taxon>Pseudomonadati</taxon>
        <taxon>Rhodothermota</taxon>
        <taxon>Rhodothermia</taxon>
        <taxon>Rhodothermales</taxon>
        <taxon>Rhodothermaceae</taxon>
        <taxon>Rhodothermus</taxon>
    </lineage>
</organism>
<comment type="catalytic activity">
    <reaction evidence="9 10">
        <text>uridine(1498) in 16S rRNA + S-adenosyl-L-methionine = N(3)-methyluridine(1498) in 16S rRNA + S-adenosyl-L-homocysteine + H(+)</text>
        <dbReference type="Rhea" id="RHEA:42920"/>
        <dbReference type="Rhea" id="RHEA-COMP:10283"/>
        <dbReference type="Rhea" id="RHEA-COMP:10284"/>
        <dbReference type="ChEBI" id="CHEBI:15378"/>
        <dbReference type="ChEBI" id="CHEBI:57856"/>
        <dbReference type="ChEBI" id="CHEBI:59789"/>
        <dbReference type="ChEBI" id="CHEBI:65315"/>
        <dbReference type="ChEBI" id="CHEBI:74502"/>
        <dbReference type="EC" id="2.1.1.193"/>
    </reaction>
</comment>
<keyword evidence="3 10" id="KW-0963">Cytoplasm</keyword>
<evidence type="ECO:0000256" key="6">
    <source>
        <dbReference type="ARBA" id="ARBA00022679"/>
    </source>
</evidence>
<keyword evidence="5 10" id="KW-0489">Methyltransferase</keyword>
<dbReference type="InterPro" id="IPR046887">
    <property type="entry name" value="RsmE_PUA-like"/>
</dbReference>
<dbReference type="InterPro" id="IPR046886">
    <property type="entry name" value="RsmE_MTase_dom"/>
</dbReference>
<keyword evidence="7 10" id="KW-0949">S-adenosyl-L-methionine</keyword>
<dbReference type="EMBL" id="CP001807">
    <property type="protein sequence ID" value="ACY48808.1"/>
    <property type="molecule type" value="Genomic_DNA"/>
</dbReference>
<comment type="similarity">
    <text evidence="2 10">Belongs to the RNA methyltransferase RsmE family.</text>
</comment>
<reference evidence="13 14" key="1">
    <citation type="journal article" date="2009" name="Stand. Genomic Sci.">
        <title>Complete genome sequence of Rhodothermus marinus type strain (R-10).</title>
        <authorList>
            <person name="Nolan M."/>
            <person name="Tindall B.J."/>
            <person name="Pomrenke H."/>
            <person name="Lapidus A."/>
            <person name="Copeland A."/>
            <person name="Glavina Del Rio T."/>
            <person name="Lucas S."/>
            <person name="Chen F."/>
            <person name="Tice H."/>
            <person name="Cheng J.F."/>
            <person name="Saunders E."/>
            <person name="Han C."/>
            <person name="Bruce D."/>
            <person name="Goodwin L."/>
            <person name="Chain P."/>
            <person name="Pitluck S."/>
            <person name="Ovchinikova G."/>
            <person name="Pati A."/>
            <person name="Ivanova N."/>
            <person name="Mavromatis K."/>
            <person name="Chen A."/>
            <person name="Palaniappan K."/>
            <person name="Land M."/>
            <person name="Hauser L."/>
            <person name="Chang Y.J."/>
            <person name="Jeffries C.D."/>
            <person name="Brettin T."/>
            <person name="Goker M."/>
            <person name="Bristow J."/>
            <person name="Eisen J.A."/>
            <person name="Markowitz V."/>
            <person name="Hugenholtz P."/>
            <person name="Kyrpides N.C."/>
            <person name="Klenk H.P."/>
            <person name="Detter J.C."/>
        </authorList>
    </citation>
    <scope>NUCLEOTIDE SEQUENCE [LARGE SCALE GENOMIC DNA]</scope>
    <source>
        <strain evidence="14">ATCC 43812 / DSM 4252 / R-10</strain>
    </source>
</reference>
<dbReference type="SUPFAM" id="SSF75217">
    <property type="entry name" value="alpha/beta knot"/>
    <property type="match status" value="1"/>
</dbReference>
<comment type="subcellular location">
    <subcellularLocation>
        <location evidence="1 10">Cytoplasm</location>
    </subcellularLocation>
</comment>